<proteinExistence type="predicted"/>
<dbReference type="STRING" id="1314800.A0A1B7ME81"/>
<sequence length="117" mass="13014">MNATGNLVLTPYSSTRQTRVIVSELSSIMVSLRRHIPATLDWVATEPDHSMHFCIGTAKSGYWHVTFAVTRPMKVLYFDGSSVAKLPEGTLDAQDFVAWSKMKPSRSPMRDSASRPV</sequence>
<dbReference type="OrthoDB" id="10261782at2759"/>
<dbReference type="Proteomes" id="UP000092154">
    <property type="component" value="Unassembled WGS sequence"/>
</dbReference>
<name>A0A1B7ME81_9AGAM</name>
<evidence type="ECO:0000313" key="2">
    <source>
        <dbReference type="Proteomes" id="UP000092154"/>
    </source>
</evidence>
<keyword evidence="2" id="KW-1185">Reference proteome</keyword>
<gene>
    <name evidence="1" type="ORF">K503DRAFT_806601</name>
</gene>
<dbReference type="AlphaFoldDB" id="A0A1B7ME81"/>
<reference evidence="1 2" key="1">
    <citation type="submission" date="2016-06" db="EMBL/GenBank/DDBJ databases">
        <title>Comparative genomics of the ectomycorrhizal sister species Rhizopogon vinicolor and Rhizopogon vesiculosus (Basidiomycota: Boletales) reveals a divergence of the mating type B locus.</title>
        <authorList>
            <consortium name="DOE Joint Genome Institute"/>
            <person name="Mujic A.B."/>
            <person name="Kuo A."/>
            <person name="Tritt A."/>
            <person name="Lipzen A."/>
            <person name="Chen C."/>
            <person name="Johnson J."/>
            <person name="Sharma A."/>
            <person name="Barry K."/>
            <person name="Grigoriev I.V."/>
            <person name="Spatafora J.W."/>
        </authorList>
    </citation>
    <scope>NUCLEOTIDE SEQUENCE [LARGE SCALE GENOMIC DNA]</scope>
    <source>
        <strain evidence="1 2">AM-OR11-026</strain>
    </source>
</reference>
<dbReference type="InParanoid" id="A0A1B7ME81"/>
<protein>
    <submittedName>
        <fullName evidence="1">Uncharacterized protein</fullName>
    </submittedName>
</protein>
<evidence type="ECO:0000313" key="1">
    <source>
        <dbReference type="EMBL" id="OAX30888.1"/>
    </source>
</evidence>
<organism evidence="1 2">
    <name type="scientific">Rhizopogon vinicolor AM-OR11-026</name>
    <dbReference type="NCBI Taxonomy" id="1314800"/>
    <lineage>
        <taxon>Eukaryota</taxon>
        <taxon>Fungi</taxon>
        <taxon>Dikarya</taxon>
        <taxon>Basidiomycota</taxon>
        <taxon>Agaricomycotina</taxon>
        <taxon>Agaricomycetes</taxon>
        <taxon>Agaricomycetidae</taxon>
        <taxon>Boletales</taxon>
        <taxon>Suillineae</taxon>
        <taxon>Rhizopogonaceae</taxon>
        <taxon>Rhizopogon</taxon>
    </lineage>
</organism>
<dbReference type="EMBL" id="KV449806">
    <property type="protein sequence ID" value="OAX30888.1"/>
    <property type="molecule type" value="Genomic_DNA"/>
</dbReference>
<accession>A0A1B7ME81</accession>